<evidence type="ECO:0000256" key="2">
    <source>
        <dbReference type="ARBA" id="ARBA00022729"/>
    </source>
</evidence>
<gene>
    <name evidence="6" type="ORF">TrST_g2482</name>
</gene>
<dbReference type="Pfam" id="PF17189">
    <property type="entry name" value="Glyco_hydro_30C"/>
    <property type="match status" value="1"/>
</dbReference>
<dbReference type="GO" id="GO:0006680">
    <property type="term" value="P:glucosylceramide catabolic process"/>
    <property type="evidence" value="ECO:0007669"/>
    <property type="project" value="TreeGrafter"/>
</dbReference>
<dbReference type="SUPFAM" id="SSF51445">
    <property type="entry name" value="(Trans)glycosidases"/>
    <property type="match status" value="1"/>
</dbReference>
<evidence type="ECO:0000256" key="3">
    <source>
        <dbReference type="ARBA" id="ARBA00022801"/>
    </source>
</evidence>
<dbReference type="InterPro" id="IPR001139">
    <property type="entry name" value="Glyco_hydro_30"/>
</dbReference>
<keyword evidence="7" id="KW-1185">Reference proteome</keyword>
<evidence type="ECO:0000259" key="5">
    <source>
        <dbReference type="Pfam" id="PF17189"/>
    </source>
</evidence>
<dbReference type="InterPro" id="IPR033453">
    <property type="entry name" value="Glyco_hydro_30_TIM-barrel"/>
</dbReference>
<dbReference type="GO" id="GO:0016020">
    <property type="term" value="C:membrane"/>
    <property type="evidence" value="ECO:0007669"/>
    <property type="project" value="GOC"/>
</dbReference>
<dbReference type="Proteomes" id="UP001165085">
    <property type="component" value="Unassembled WGS sequence"/>
</dbReference>
<evidence type="ECO:0000313" key="6">
    <source>
        <dbReference type="EMBL" id="GMH64376.1"/>
    </source>
</evidence>
<keyword evidence="3" id="KW-0378">Hydrolase</keyword>
<dbReference type="InterPro" id="IPR033452">
    <property type="entry name" value="GH30_C"/>
</dbReference>
<keyword evidence="2" id="KW-0732">Signal</keyword>
<dbReference type="PRINTS" id="PR00843">
    <property type="entry name" value="GLHYDRLASE30"/>
</dbReference>
<feature type="domain" description="Glycosyl hydrolase family 30 beta sandwich" evidence="5">
    <location>
        <begin position="393"/>
        <end position="444"/>
    </location>
</feature>
<proteinExistence type="inferred from homology"/>
<comment type="similarity">
    <text evidence="1">Belongs to the glycosyl hydrolase 30 family.</text>
</comment>
<dbReference type="PANTHER" id="PTHR11069:SF23">
    <property type="entry name" value="LYSOSOMAL ACID GLUCOSYLCERAMIDASE"/>
    <property type="match status" value="1"/>
</dbReference>
<dbReference type="InterPro" id="IPR013780">
    <property type="entry name" value="Glyco_hydro_b"/>
</dbReference>
<accession>A0A9W7A6M9</accession>
<evidence type="ECO:0000256" key="1">
    <source>
        <dbReference type="ARBA" id="ARBA00005382"/>
    </source>
</evidence>
<dbReference type="Pfam" id="PF02055">
    <property type="entry name" value="Glyco_hydro_30"/>
    <property type="match status" value="1"/>
</dbReference>
<sequence length="455" mass="49865">MHHPLTTAGLALYTCIYSSEDKVGSLSPCPDASSSSTWSLAVDTTKPLQSIDGFGAAWTDATTYLFDSLDDELVDGLMLDLFTSSGIQLEFMRTTIGQSDLTPDGRWSFDENGGEPDPELAGWSLTEPGQRMLRYVKRMCAISPDVTLLGSIWSPPGWMKENNTLISKYIQAYVNYIVSYLNEYKSSGVEVTAITLQNEPLHSAPVSGEAWTMFMNASYAALLTNATYAAMAANKLGTEIWAYDHNTDKPAYPQHVLDSTEVSTVAWHCYASASGGFEALQDFARANFGVKQYMTECWLHDQSGEGFFDLPQFIMRLVQFGASGALAWTLAGSVDLDVSYPGGCRECTGIVQVDMKAGTFEKNHDWYTLGQFSKFVRKGARYVNVEGDHIYEDNTGVESAGFINPDGSVILIVMNKFSNTLEVTVNVDGVDVVQVLAARSLTTLVMGREGKVMKN</sequence>
<dbReference type="AlphaFoldDB" id="A0A9W7A6M9"/>
<evidence type="ECO:0000313" key="7">
    <source>
        <dbReference type="Proteomes" id="UP001165085"/>
    </source>
</evidence>
<reference evidence="7" key="1">
    <citation type="journal article" date="2023" name="Commun. Biol.">
        <title>Genome analysis of Parmales, the sister group of diatoms, reveals the evolutionary specialization of diatoms from phago-mixotrophs to photoautotrophs.</title>
        <authorList>
            <person name="Ban H."/>
            <person name="Sato S."/>
            <person name="Yoshikawa S."/>
            <person name="Yamada K."/>
            <person name="Nakamura Y."/>
            <person name="Ichinomiya M."/>
            <person name="Sato N."/>
            <person name="Blanc-Mathieu R."/>
            <person name="Endo H."/>
            <person name="Kuwata A."/>
            <person name="Ogata H."/>
        </authorList>
    </citation>
    <scope>NUCLEOTIDE SEQUENCE [LARGE SCALE GENOMIC DNA]</scope>
    <source>
        <strain evidence="7">NIES 3701</strain>
    </source>
</reference>
<protein>
    <recommendedName>
        <fullName evidence="8">Glucosylceramidase</fullName>
    </recommendedName>
</protein>
<name>A0A9W7A6M9_9STRA</name>
<dbReference type="Gene3D" id="2.60.40.1180">
    <property type="entry name" value="Golgi alpha-mannosidase II"/>
    <property type="match status" value="1"/>
</dbReference>
<evidence type="ECO:0008006" key="8">
    <source>
        <dbReference type="Google" id="ProtNLM"/>
    </source>
</evidence>
<dbReference type="InterPro" id="IPR017853">
    <property type="entry name" value="GH"/>
</dbReference>
<evidence type="ECO:0000259" key="4">
    <source>
        <dbReference type="Pfam" id="PF02055"/>
    </source>
</evidence>
<dbReference type="Gene3D" id="3.20.20.80">
    <property type="entry name" value="Glycosidases"/>
    <property type="match status" value="1"/>
</dbReference>
<dbReference type="PANTHER" id="PTHR11069">
    <property type="entry name" value="GLUCOSYLCERAMIDASE"/>
    <property type="match status" value="1"/>
</dbReference>
<dbReference type="GO" id="GO:0004348">
    <property type="term" value="F:glucosylceramidase activity"/>
    <property type="evidence" value="ECO:0007669"/>
    <property type="project" value="InterPro"/>
</dbReference>
<comment type="caution">
    <text evidence="6">The sequence shown here is derived from an EMBL/GenBank/DDBJ whole genome shotgun (WGS) entry which is preliminary data.</text>
</comment>
<organism evidence="6 7">
    <name type="scientific">Triparma strigata</name>
    <dbReference type="NCBI Taxonomy" id="1606541"/>
    <lineage>
        <taxon>Eukaryota</taxon>
        <taxon>Sar</taxon>
        <taxon>Stramenopiles</taxon>
        <taxon>Ochrophyta</taxon>
        <taxon>Bolidophyceae</taxon>
        <taxon>Parmales</taxon>
        <taxon>Triparmaceae</taxon>
        <taxon>Triparma</taxon>
    </lineage>
</organism>
<feature type="domain" description="Glycosyl hydrolase family 30 TIM-barrel" evidence="4">
    <location>
        <begin position="51"/>
        <end position="203"/>
    </location>
</feature>
<dbReference type="EMBL" id="BRXY01000094">
    <property type="protein sequence ID" value="GMH64376.1"/>
    <property type="molecule type" value="Genomic_DNA"/>
</dbReference>
<dbReference type="OrthoDB" id="2160638at2759"/>